<dbReference type="GO" id="GO:0005829">
    <property type="term" value="C:cytosol"/>
    <property type="evidence" value="ECO:0007669"/>
    <property type="project" value="TreeGrafter"/>
</dbReference>
<evidence type="ECO:0000256" key="1">
    <source>
        <dbReference type="ARBA" id="ARBA00009600"/>
    </source>
</evidence>
<dbReference type="PANTHER" id="PTHR30327:SF1">
    <property type="entry name" value="UPF0301 PROTEIN YQGE"/>
    <property type="match status" value="1"/>
</dbReference>
<dbReference type="EMBL" id="RQFP01000001">
    <property type="protein sequence ID" value="TGK96064.1"/>
    <property type="molecule type" value="Genomic_DNA"/>
</dbReference>
<proteinExistence type="inferred from homology"/>
<evidence type="ECO:0000313" key="2">
    <source>
        <dbReference type="EMBL" id="TGK96064.1"/>
    </source>
</evidence>
<dbReference type="OrthoDB" id="9807486at2"/>
<dbReference type="AlphaFoldDB" id="A0A2M9Y655"/>
<protein>
    <submittedName>
        <fullName evidence="2">YqgE/AlgH family protein</fullName>
    </submittedName>
</protein>
<gene>
    <name evidence="2" type="ORF">EHQ30_05420</name>
</gene>
<dbReference type="Pfam" id="PF02622">
    <property type="entry name" value="DUF179"/>
    <property type="match status" value="1"/>
</dbReference>
<organism evidence="2 3">
    <name type="scientific">Leptospira brenneri</name>
    <dbReference type="NCBI Taxonomy" id="2023182"/>
    <lineage>
        <taxon>Bacteria</taxon>
        <taxon>Pseudomonadati</taxon>
        <taxon>Spirochaetota</taxon>
        <taxon>Spirochaetia</taxon>
        <taxon>Leptospirales</taxon>
        <taxon>Leptospiraceae</taxon>
        <taxon>Leptospira</taxon>
    </lineage>
</organism>
<comment type="caution">
    <text evidence="2">The sequence shown here is derived from an EMBL/GenBank/DDBJ whole genome shotgun (WGS) entry which is preliminary data.</text>
</comment>
<comment type="similarity">
    <text evidence="1">Belongs to the UPF0301 (AlgH) family.</text>
</comment>
<keyword evidence="3" id="KW-1185">Reference proteome</keyword>
<dbReference type="SUPFAM" id="SSF143456">
    <property type="entry name" value="VC0467-like"/>
    <property type="match status" value="1"/>
</dbReference>
<reference evidence="2" key="1">
    <citation type="journal article" date="2019" name="PLoS Negl. Trop. Dis.">
        <title>Revisiting the worldwide diversity of Leptospira species in the environment.</title>
        <authorList>
            <person name="Vincent A.T."/>
            <person name="Schiettekatte O."/>
            <person name="Bourhy P."/>
            <person name="Veyrier F.J."/>
            <person name="Picardeau M."/>
        </authorList>
    </citation>
    <scope>NUCLEOTIDE SEQUENCE [LARGE SCALE GENOMIC DNA]</scope>
    <source>
        <strain evidence="2">201800277</strain>
    </source>
</reference>
<dbReference type="PANTHER" id="PTHR30327">
    <property type="entry name" value="UNCHARACTERIZED PROTEIN YQGE"/>
    <property type="match status" value="1"/>
</dbReference>
<dbReference type="InterPro" id="IPR003774">
    <property type="entry name" value="AlgH-like"/>
</dbReference>
<accession>A0A2M9Y655</accession>
<dbReference type="Gene3D" id="3.40.1740.10">
    <property type="entry name" value="VC0467-like"/>
    <property type="match status" value="1"/>
</dbReference>
<sequence>MTEIPDSTRGKLLISNSSVIQDFFHKSVVLMVDHDDDGAFGLVLNKPTDQTMESLIKNLPDTVYSNKQVFSGGPVDNMFVSILHNGKQTEDPGVEIVPGIYMARSFDTMIEVLSSDQIQFRVLQGYAGWSSGQLESEFERLSWVVSDQVDESIIFREDDSEVVWREALRSKGGIYKYFVDHTKDPSLN</sequence>
<evidence type="ECO:0000313" key="3">
    <source>
        <dbReference type="Proteomes" id="UP000297891"/>
    </source>
</evidence>
<dbReference type="Proteomes" id="UP000297891">
    <property type="component" value="Unassembled WGS sequence"/>
</dbReference>
<name>A0A2M9Y655_9LEPT</name>